<dbReference type="BioCyc" id="DPIE1322246:BN4_RS15245-MONOMER"/>
<accession>M1WU60</accession>
<dbReference type="KEGG" id="dpi:BN4_20205"/>
<dbReference type="STRING" id="1322246.BN4_20205"/>
<dbReference type="EMBL" id="FO203427">
    <property type="protein sequence ID" value="CCH50267.1"/>
    <property type="molecule type" value="Genomic_DNA"/>
</dbReference>
<dbReference type="OrthoDB" id="5421973at2"/>
<dbReference type="AlphaFoldDB" id="M1WU60"/>
<evidence type="ECO:0000313" key="2">
    <source>
        <dbReference type="Proteomes" id="UP000011724"/>
    </source>
</evidence>
<reference evidence="1 2" key="1">
    <citation type="journal article" date="2013" name="PLoS ONE">
        <title>The first genomic and proteomic characterization of a deep-sea sulfate reducer: insights into the piezophilic lifestyle of Desulfovibrio piezophilus.</title>
        <authorList>
            <person name="Pradel N."/>
            <person name="Ji B."/>
            <person name="Gimenez G."/>
            <person name="Talla E."/>
            <person name="Lenoble P."/>
            <person name="Garel M."/>
            <person name="Tamburini C."/>
            <person name="Fourquet P."/>
            <person name="Lebrun R."/>
            <person name="Bertin P."/>
            <person name="Denis Y."/>
            <person name="Pophillat M."/>
            <person name="Barbe V."/>
            <person name="Ollivier B."/>
            <person name="Dolla A."/>
        </authorList>
    </citation>
    <scope>NUCLEOTIDE SEQUENCE [LARGE SCALE GENOMIC DNA]</scope>
    <source>
        <strain evidence="2">DSM 10523 / SB164P1</strain>
    </source>
</reference>
<dbReference type="eggNOG" id="ENOG5032UW0">
    <property type="taxonomic scope" value="Bacteria"/>
</dbReference>
<dbReference type="RefSeq" id="WP_015416309.1">
    <property type="nucleotide sequence ID" value="NC_020409.1"/>
</dbReference>
<evidence type="ECO:0008006" key="3">
    <source>
        <dbReference type="Google" id="ProtNLM"/>
    </source>
</evidence>
<sequence length="122" mass="13705">MAHVQPEILESFKLMWNLYPSPVFLVHKDRDILATNKAAQGLGINAGIKCHSLCENQKVCPGCKANVSLKKNEGVRQLAFSSYSNMFMDGYWIPVDGVDDVYVHFGNDITEYVKPELLEGQK</sequence>
<dbReference type="HOGENOM" id="CLU_164523_0_0_7"/>
<name>M1WU60_PSEP2</name>
<proteinExistence type="predicted"/>
<organism evidence="1 2">
    <name type="scientific">Pseudodesulfovibrio piezophilus (strain DSM 21447 / JCM 15486 / C1TLV30)</name>
    <name type="common">Desulfovibrio piezophilus</name>
    <dbReference type="NCBI Taxonomy" id="1322246"/>
    <lineage>
        <taxon>Bacteria</taxon>
        <taxon>Pseudomonadati</taxon>
        <taxon>Thermodesulfobacteriota</taxon>
        <taxon>Desulfovibrionia</taxon>
        <taxon>Desulfovibrionales</taxon>
        <taxon>Desulfovibrionaceae</taxon>
    </lineage>
</organism>
<keyword evidence="2" id="KW-1185">Reference proteome</keyword>
<dbReference type="Proteomes" id="UP000011724">
    <property type="component" value="Chromosome"/>
</dbReference>
<protein>
    <recommendedName>
        <fullName evidence="3">PAS domain-containing protein</fullName>
    </recommendedName>
</protein>
<reference evidence="2" key="2">
    <citation type="journal article" date="2013" name="Stand. Genomic Sci.">
        <title>Complete genome sequence of Desulfocapsa sulfexigens, a marine deltaproteobacterium specialized in disproportionating inorganic sulfur compounds.</title>
        <authorList>
            <person name="Finster K.W."/>
            <person name="Kjeldsen K.U."/>
            <person name="Kube M."/>
            <person name="Reinhardt R."/>
            <person name="Mussmann M."/>
            <person name="Amann R."/>
            <person name="Schreiber L."/>
        </authorList>
    </citation>
    <scope>NUCLEOTIDE SEQUENCE [LARGE SCALE GENOMIC DNA]</scope>
    <source>
        <strain evidence="2">DSM 10523 / SB164P1</strain>
    </source>
</reference>
<dbReference type="PATRIC" id="fig|879567.3.peg.3277"/>
<gene>
    <name evidence="1" type="ordered locus">BN4_20205</name>
</gene>
<evidence type="ECO:0000313" key="1">
    <source>
        <dbReference type="EMBL" id="CCH50267.1"/>
    </source>
</evidence>